<organism evidence="2 3">
    <name type="scientific">Capsicum baccatum</name>
    <name type="common">Peruvian pepper</name>
    <dbReference type="NCBI Taxonomy" id="33114"/>
    <lineage>
        <taxon>Eukaryota</taxon>
        <taxon>Viridiplantae</taxon>
        <taxon>Streptophyta</taxon>
        <taxon>Embryophyta</taxon>
        <taxon>Tracheophyta</taxon>
        <taxon>Spermatophyta</taxon>
        <taxon>Magnoliopsida</taxon>
        <taxon>eudicotyledons</taxon>
        <taxon>Gunneridae</taxon>
        <taxon>Pentapetalae</taxon>
        <taxon>asterids</taxon>
        <taxon>lamiids</taxon>
        <taxon>Solanales</taxon>
        <taxon>Solanaceae</taxon>
        <taxon>Solanoideae</taxon>
        <taxon>Capsiceae</taxon>
        <taxon>Capsicum</taxon>
    </lineage>
</organism>
<dbReference type="AlphaFoldDB" id="A0A2G2VP23"/>
<dbReference type="PANTHER" id="PTHR33022:SF13">
    <property type="entry name" value="UBIQUITIN-LIKE PROTEASE FAMILY PROFILE DOMAIN-CONTAINING PROTEIN"/>
    <property type="match status" value="1"/>
</dbReference>
<name>A0A2G2VP23_CAPBA</name>
<evidence type="ECO:0000313" key="2">
    <source>
        <dbReference type="EMBL" id="PHT34730.1"/>
    </source>
</evidence>
<dbReference type="PANTHER" id="PTHR33022">
    <property type="entry name" value="DUF1985 DOMAIN-CONTAINING PROTEIN"/>
    <property type="match status" value="1"/>
</dbReference>
<dbReference type="Proteomes" id="UP000224567">
    <property type="component" value="Unassembled WGS sequence"/>
</dbReference>
<evidence type="ECO:0000256" key="1">
    <source>
        <dbReference type="SAM" id="MobiDB-lite"/>
    </source>
</evidence>
<reference evidence="2 3" key="1">
    <citation type="journal article" date="2017" name="Genome Biol.">
        <title>New reference genome sequences of hot pepper reveal the massive evolution of plant disease-resistance genes by retroduplication.</title>
        <authorList>
            <person name="Kim S."/>
            <person name="Park J."/>
            <person name="Yeom S.I."/>
            <person name="Kim Y.M."/>
            <person name="Seo E."/>
            <person name="Kim K.T."/>
            <person name="Kim M.S."/>
            <person name="Lee J.M."/>
            <person name="Cheong K."/>
            <person name="Shin H.S."/>
            <person name="Kim S.B."/>
            <person name="Han K."/>
            <person name="Lee J."/>
            <person name="Park M."/>
            <person name="Lee H.A."/>
            <person name="Lee H.Y."/>
            <person name="Lee Y."/>
            <person name="Oh S."/>
            <person name="Lee J.H."/>
            <person name="Choi E."/>
            <person name="Choi E."/>
            <person name="Lee S.E."/>
            <person name="Jeon J."/>
            <person name="Kim H."/>
            <person name="Choi G."/>
            <person name="Song H."/>
            <person name="Lee J."/>
            <person name="Lee S.C."/>
            <person name="Kwon J.K."/>
            <person name="Lee H.Y."/>
            <person name="Koo N."/>
            <person name="Hong Y."/>
            <person name="Kim R.W."/>
            <person name="Kang W.H."/>
            <person name="Huh J.H."/>
            <person name="Kang B.C."/>
            <person name="Yang T.J."/>
            <person name="Lee Y.H."/>
            <person name="Bennetzen J.L."/>
            <person name="Choi D."/>
        </authorList>
    </citation>
    <scope>NUCLEOTIDE SEQUENCE [LARGE SCALE GENOMIC DNA]</scope>
    <source>
        <strain evidence="3">cv. PBC81</strain>
    </source>
</reference>
<proteinExistence type="predicted"/>
<keyword evidence="3" id="KW-1185">Reference proteome</keyword>
<sequence length="255" mass="28376">MVYLILNDDSAVVLLNKILVLFFSAIDKLSNATDEPSIEIDNPCDATDEPSHATDEPSDATDEPSDIVHLWLVSTNRELKMTFFLTLRSVQTLSDPKVIDRIKKELFGATTITKKIILEGGFVVVDDGSGSGAAVGANDVSLTVFETTNHYDYDHTGYTNFATSSECSACKCQDLDYSLSITTYTEYLRDGLQIPNDGLDTVLLRKRYATLLWKYGETKAQKPYSGNIKDPRRSKPNSIAPDEEQLIHIEYIFIA</sequence>
<dbReference type="OrthoDB" id="1328542at2759"/>
<evidence type="ECO:0000313" key="3">
    <source>
        <dbReference type="Proteomes" id="UP000224567"/>
    </source>
</evidence>
<comment type="caution">
    <text evidence="2">The sequence shown here is derived from an EMBL/GenBank/DDBJ whole genome shotgun (WGS) entry which is preliminary data.</text>
</comment>
<reference evidence="3" key="2">
    <citation type="journal article" date="2017" name="J. Anim. Genet.">
        <title>Multiple reference genome sequences of hot pepper reveal the massive evolution of plant disease resistance genes by retroduplication.</title>
        <authorList>
            <person name="Kim S."/>
            <person name="Park J."/>
            <person name="Yeom S.-I."/>
            <person name="Kim Y.-M."/>
            <person name="Seo E."/>
            <person name="Kim K.-T."/>
            <person name="Kim M.-S."/>
            <person name="Lee J.M."/>
            <person name="Cheong K."/>
            <person name="Shin H.-S."/>
            <person name="Kim S.-B."/>
            <person name="Han K."/>
            <person name="Lee J."/>
            <person name="Park M."/>
            <person name="Lee H.-A."/>
            <person name="Lee H.-Y."/>
            <person name="Lee Y."/>
            <person name="Oh S."/>
            <person name="Lee J.H."/>
            <person name="Choi E."/>
            <person name="Choi E."/>
            <person name="Lee S.E."/>
            <person name="Jeon J."/>
            <person name="Kim H."/>
            <person name="Choi G."/>
            <person name="Song H."/>
            <person name="Lee J."/>
            <person name="Lee S.-C."/>
            <person name="Kwon J.-K."/>
            <person name="Lee H.-Y."/>
            <person name="Koo N."/>
            <person name="Hong Y."/>
            <person name="Kim R.W."/>
            <person name="Kang W.-H."/>
            <person name="Huh J.H."/>
            <person name="Kang B.-C."/>
            <person name="Yang T.-J."/>
            <person name="Lee Y.-H."/>
            <person name="Bennetzen J.L."/>
            <person name="Choi D."/>
        </authorList>
    </citation>
    <scope>NUCLEOTIDE SEQUENCE [LARGE SCALE GENOMIC DNA]</scope>
    <source>
        <strain evidence="3">cv. PBC81</strain>
    </source>
</reference>
<feature type="region of interest" description="Disordered" evidence="1">
    <location>
        <begin position="35"/>
        <end position="63"/>
    </location>
</feature>
<accession>A0A2G2VP23</accession>
<protein>
    <submittedName>
        <fullName evidence="2">Uncharacterized protein</fullName>
    </submittedName>
</protein>
<gene>
    <name evidence="2" type="ORF">CQW23_26530</name>
</gene>
<dbReference type="EMBL" id="MLFT02000011">
    <property type="protein sequence ID" value="PHT34730.1"/>
    <property type="molecule type" value="Genomic_DNA"/>
</dbReference>